<dbReference type="GO" id="GO:0004175">
    <property type="term" value="F:endopeptidase activity"/>
    <property type="evidence" value="ECO:0007669"/>
    <property type="project" value="UniProtKB-ARBA"/>
</dbReference>
<dbReference type="OrthoDB" id="9777755at2"/>
<keyword evidence="1" id="KW-1133">Transmembrane helix</keyword>
<dbReference type="InterPro" id="IPR042150">
    <property type="entry name" value="MmRce1-like"/>
</dbReference>
<dbReference type="PANTHER" id="PTHR35797:SF1">
    <property type="entry name" value="PROTEASE"/>
    <property type="match status" value="1"/>
</dbReference>
<feature type="transmembrane region" description="Helical" evidence="1">
    <location>
        <begin position="158"/>
        <end position="180"/>
    </location>
</feature>
<evidence type="ECO:0000313" key="4">
    <source>
        <dbReference type="Proteomes" id="UP000256769"/>
    </source>
</evidence>
<dbReference type="GO" id="GO:0006508">
    <property type="term" value="P:proteolysis"/>
    <property type="evidence" value="ECO:0007669"/>
    <property type="project" value="UniProtKB-KW"/>
</dbReference>
<reference evidence="3 4" key="1">
    <citation type="journal article" date="2007" name="Int. J. Syst. Evol. Microbiol.">
        <title>Chryseobacterium flavum sp. nov., isolated from polluted soil.</title>
        <authorList>
            <person name="Zhou Y."/>
            <person name="Dong J."/>
            <person name="Wang X."/>
            <person name="Huang X."/>
            <person name="Zhang K.Y."/>
            <person name="Zhang Y.Q."/>
            <person name="Guo Y.F."/>
            <person name="Lai R."/>
            <person name="Li W.J."/>
        </authorList>
    </citation>
    <scope>NUCLEOTIDE SEQUENCE [LARGE SCALE GENOMIC DNA]</scope>
    <source>
        <strain evidence="3 4">KCTC 12877</strain>
    </source>
</reference>
<feature type="transmembrane region" description="Helical" evidence="1">
    <location>
        <begin position="227"/>
        <end position="245"/>
    </location>
</feature>
<dbReference type="EMBL" id="QNUE01000004">
    <property type="protein sequence ID" value="REC67939.1"/>
    <property type="molecule type" value="Genomic_DNA"/>
</dbReference>
<keyword evidence="1" id="KW-0472">Membrane</keyword>
<comment type="caution">
    <text evidence="3">The sequence shown here is derived from an EMBL/GenBank/DDBJ whole genome shotgun (WGS) entry which is preliminary data.</text>
</comment>
<feature type="transmembrane region" description="Helical" evidence="1">
    <location>
        <begin position="12"/>
        <end position="29"/>
    </location>
</feature>
<keyword evidence="3" id="KW-0378">Hydrolase</keyword>
<feature type="transmembrane region" description="Helical" evidence="1">
    <location>
        <begin position="41"/>
        <end position="60"/>
    </location>
</feature>
<organism evidence="3 4">
    <name type="scientific">Chryseobacterium flavum</name>
    <dbReference type="NCBI Taxonomy" id="415851"/>
    <lineage>
        <taxon>Bacteria</taxon>
        <taxon>Pseudomonadati</taxon>
        <taxon>Bacteroidota</taxon>
        <taxon>Flavobacteriia</taxon>
        <taxon>Flavobacteriales</taxon>
        <taxon>Weeksellaceae</taxon>
        <taxon>Chryseobacterium group</taxon>
        <taxon>Chryseobacterium</taxon>
    </lineage>
</organism>
<evidence type="ECO:0000259" key="2">
    <source>
        <dbReference type="Pfam" id="PF02517"/>
    </source>
</evidence>
<dbReference type="RefSeq" id="WP_115957910.1">
    <property type="nucleotide sequence ID" value="NZ_CBCRVL010000004.1"/>
</dbReference>
<feature type="domain" description="CAAX prenyl protease 2/Lysostaphin resistance protein A-like" evidence="2">
    <location>
        <begin position="140"/>
        <end position="240"/>
    </location>
</feature>
<gene>
    <name evidence="3" type="ORF">DRF59_06375</name>
</gene>
<feature type="transmembrane region" description="Helical" evidence="1">
    <location>
        <begin position="81"/>
        <end position="107"/>
    </location>
</feature>
<dbReference type="GO" id="GO:0080120">
    <property type="term" value="P:CAAX-box protein maturation"/>
    <property type="evidence" value="ECO:0007669"/>
    <property type="project" value="UniProtKB-ARBA"/>
</dbReference>
<sequence>MKNTSKSEIRKNIATYLVLTFLFCLPVYYMCIRTGKLGGGIISYATIIMWCPAIAALLTCRIRKIPVSSLGWKWGLTKYQLLAYLLPLSYVLIPYLVIWTSGAGGFYNHEFVAEIAKGMGWNLSDGLTIVLYIILMSSFGMVRSIGSALGEEIGWRGFLTPQLANISSYTATSLWMGVIWSLYHYPLLLFSNYNTGGPKWLALTCFTVMIFACCFIFTWLRMKSGSLWTAAILHASHNLFIQSIFTPLTVDTGHTNYFIDEFGIALPIAAVIVAWFFWRKRGELPDPNDENKAFS</sequence>
<keyword evidence="4" id="KW-1185">Reference proteome</keyword>
<dbReference type="Proteomes" id="UP000256769">
    <property type="component" value="Unassembled WGS sequence"/>
</dbReference>
<keyword evidence="3" id="KW-0645">Protease</keyword>
<keyword evidence="1" id="KW-0812">Transmembrane</keyword>
<protein>
    <submittedName>
        <fullName evidence="3">CPBP family intramembrane metalloprotease</fullName>
    </submittedName>
</protein>
<dbReference type="InterPro" id="IPR003675">
    <property type="entry name" value="Rce1/LyrA-like_dom"/>
</dbReference>
<feature type="transmembrane region" description="Helical" evidence="1">
    <location>
        <begin position="257"/>
        <end position="278"/>
    </location>
</feature>
<proteinExistence type="predicted"/>
<dbReference type="Pfam" id="PF02517">
    <property type="entry name" value="Rce1-like"/>
    <property type="match status" value="1"/>
</dbReference>
<evidence type="ECO:0000313" key="3">
    <source>
        <dbReference type="EMBL" id="REC67939.1"/>
    </source>
</evidence>
<feature type="transmembrane region" description="Helical" evidence="1">
    <location>
        <begin position="200"/>
        <end position="220"/>
    </location>
</feature>
<name>A0A3D9CQG5_9FLAO</name>
<dbReference type="PANTHER" id="PTHR35797">
    <property type="entry name" value="PROTEASE-RELATED"/>
    <property type="match status" value="1"/>
</dbReference>
<feature type="transmembrane region" description="Helical" evidence="1">
    <location>
        <begin position="127"/>
        <end position="146"/>
    </location>
</feature>
<keyword evidence="3" id="KW-0482">Metalloprotease</keyword>
<evidence type="ECO:0000256" key="1">
    <source>
        <dbReference type="SAM" id="Phobius"/>
    </source>
</evidence>
<dbReference type="AlphaFoldDB" id="A0A3D9CQG5"/>
<accession>A0A3D9CQG5</accession>
<dbReference type="GO" id="GO:0008237">
    <property type="term" value="F:metallopeptidase activity"/>
    <property type="evidence" value="ECO:0007669"/>
    <property type="project" value="UniProtKB-KW"/>
</dbReference>